<dbReference type="AlphaFoldDB" id="Q2SHJ1"/>
<name>Q2SHJ1_HAHCH</name>
<dbReference type="EMBL" id="CP000155">
    <property type="protein sequence ID" value="ABC29883.1"/>
    <property type="molecule type" value="Genomic_DNA"/>
</dbReference>
<dbReference type="eggNOG" id="ENOG5033NXV">
    <property type="taxonomic scope" value="Bacteria"/>
</dbReference>
<dbReference type="Proteomes" id="UP000000238">
    <property type="component" value="Chromosome"/>
</dbReference>
<sequence length="249" mass="29125">MIKQLVRPLITGKGPNFSNLTAKECGIGDYRLGYKLPGNAIDIGRPKKPRPAQVNLGSDIFNSYGCEKEYNRTFVRMEFEWWAYKGAFLQGYFGQLSRVCLYIDVNCVEHHTPLQEGCLDSLESYLKRDYWEYYETERNNDGNVGVNWEKRNKREENPHGYGLSPLLVKLPETYERLSLNGVQWLKYCIDGEGIPGTGITYYWAYPLTNNYYLTFNFRMTSEVGDKKLRYQRMYEDAKRIMSMVELIKV</sequence>
<evidence type="ECO:0000313" key="2">
    <source>
        <dbReference type="Proteomes" id="UP000000238"/>
    </source>
</evidence>
<accession>Q2SHJ1</accession>
<proteinExistence type="predicted"/>
<gene>
    <name evidence="1" type="ordered locus">HCH_03118</name>
</gene>
<keyword evidence="2" id="KW-1185">Reference proteome</keyword>
<evidence type="ECO:0000313" key="1">
    <source>
        <dbReference type="EMBL" id="ABC29883.1"/>
    </source>
</evidence>
<dbReference type="RefSeq" id="WP_011396952.1">
    <property type="nucleotide sequence ID" value="NC_007645.1"/>
</dbReference>
<protein>
    <submittedName>
        <fullName evidence="1">Uncharacterized protein</fullName>
    </submittedName>
</protein>
<organism evidence="1 2">
    <name type="scientific">Hahella chejuensis (strain KCTC 2396)</name>
    <dbReference type="NCBI Taxonomy" id="349521"/>
    <lineage>
        <taxon>Bacteria</taxon>
        <taxon>Pseudomonadati</taxon>
        <taxon>Pseudomonadota</taxon>
        <taxon>Gammaproteobacteria</taxon>
        <taxon>Oceanospirillales</taxon>
        <taxon>Hahellaceae</taxon>
        <taxon>Hahella</taxon>
    </lineage>
</organism>
<dbReference type="KEGG" id="hch:HCH_03118"/>
<dbReference type="HOGENOM" id="CLU_1110190_0_0_6"/>
<reference evidence="1 2" key="1">
    <citation type="journal article" date="2005" name="Nucleic Acids Res.">
        <title>Genomic blueprint of Hahella chejuensis, a marine microbe producing an algicidal agent.</title>
        <authorList>
            <person name="Jeong H."/>
            <person name="Yim J.H."/>
            <person name="Lee C."/>
            <person name="Choi S.-H."/>
            <person name="Park Y.K."/>
            <person name="Yoon S.H."/>
            <person name="Hur C.-G."/>
            <person name="Kang H.-Y."/>
            <person name="Kim D."/>
            <person name="Lee H.H."/>
            <person name="Park K.H."/>
            <person name="Park S.-H."/>
            <person name="Park H.-S."/>
            <person name="Lee H.K."/>
            <person name="Oh T.K."/>
            <person name="Kim J.F."/>
        </authorList>
    </citation>
    <scope>NUCLEOTIDE SEQUENCE [LARGE SCALE GENOMIC DNA]</scope>
    <source>
        <strain evidence="1 2">KCTC 2396</strain>
    </source>
</reference>